<dbReference type="Proteomes" id="UP000007015">
    <property type="component" value="Chromosome 1"/>
</dbReference>
<dbReference type="AlphaFoldDB" id="A2WPM2"/>
<dbReference type="OMA" id="MVAFNCS"/>
<gene>
    <name evidence="2" type="ORF">OsI_01803</name>
</gene>
<evidence type="ECO:0000313" key="3">
    <source>
        <dbReference type="Proteomes" id="UP000007015"/>
    </source>
</evidence>
<accession>A2WPM2</accession>
<feature type="region of interest" description="Disordered" evidence="1">
    <location>
        <begin position="45"/>
        <end position="83"/>
    </location>
</feature>
<name>A2WPM2_ORYSI</name>
<keyword evidence="3" id="KW-1185">Reference proteome</keyword>
<dbReference type="HOGENOM" id="CLU_2546609_0_0_1"/>
<organism evidence="2 3">
    <name type="scientific">Oryza sativa subsp. indica</name>
    <name type="common">Rice</name>
    <dbReference type="NCBI Taxonomy" id="39946"/>
    <lineage>
        <taxon>Eukaryota</taxon>
        <taxon>Viridiplantae</taxon>
        <taxon>Streptophyta</taxon>
        <taxon>Embryophyta</taxon>
        <taxon>Tracheophyta</taxon>
        <taxon>Spermatophyta</taxon>
        <taxon>Magnoliopsida</taxon>
        <taxon>Liliopsida</taxon>
        <taxon>Poales</taxon>
        <taxon>Poaceae</taxon>
        <taxon>BOP clade</taxon>
        <taxon>Oryzoideae</taxon>
        <taxon>Oryzeae</taxon>
        <taxon>Oryzinae</taxon>
        <taxon>Oryza</taxon>
        <taxon>Oryza sativa</taxon>
    </lineage>
</organism>
<evidence type="ECO:0000313" key="2">
    <source>
        <dbReference type="EMBL" id="EAY73918.1"/>
    </source>
</evidence>
<sequence>MAAAASEGSGKTRTMNMVAFNCSGKARMVEVEVNYDDGSYATCGRGQPRGQIRPNPTPIKTSTGKEDLKLYGSLNELNPYTSS</sequence>
<evidence type="ECO:0000256" key="1">
    <source>
        <dbReference type="SAM" id="MobiDB-lite"/>
    </source>
</evidence>
<reference evidence="2 3" key="1">
    <citation type="journal article" date="2005" name="PLoS Biol.">
        <title>The genomes of Oryza sativa: a history of duplications.</title>
        <authorList>
            <person name="Yu J."/>
            <person name="Wang J."/>
            <person name="Lin W."/>
            <person name="Li S."/>
            <person name="Li H."/>
            <person name="Zhou J."/>
            <person name="Ni P."/>
            <person name="Dong W."/>
            <person name="Hu S."/>
            <person name="Zeng C."/>
            <person name="Zhang J."/>
            <person name="Zhang Y."/>
            <person name="Li R."/>
            <person name="Xu Z."/>
            <person name="Li S."/>
            <person name="Li X."/>
            <person name="Zheng H."/>
            <person name="Cong L."/>
            <person name="Lin L."/>
            <person name="Yin J."/>
            <person name="Geng J."/>
            <person name="Li G."/>
            <person name="Shi J."/>
            <person name="Liu J."/>
            <person name="Lv H."/>
            <person name="Li J."/>
            <person name="Wang J."/>
            <person name="Deng Y."/>
            <person name="Ran L."/>
            <person name="Shi X."/>
            <person name="Wang X."/>
            <person name="Wu Q."/>
            <person name="Li C."/>
            <person name="Ren X."/>
            <person name="Wang J."/>
            <person name="Wang X."/>
            <person name="Li D."/>
            <person name="Liu D."/>
            <person name="Zhang X."/>
            <person name="Ji Z."/>
            <person name="Zhao W."/>
            <person name="Sun Y."/>
            <person name="Zhang Z."/>
            <person name="Bao J."/>
            <person name="Han Y."/>
            <person name="Dong L."/>
            <person name="Ji J."/>
            <person name="Chen P."/>
            <person name="Wu S."/>
            <person name="Liu J."/>
            <person name="Xiao Y."/>
            <person name="Bu D."/>
            <person name="Tan J."/>
            <person name="Yang L."/>
            <person name="Ye C."/>
            <person name="Zhang J."/>
            <person name="Xu J."/>
            <person name="Zhou Y."/>
            <person name="Yu Y."/>
            <person name="Zhang B."/>
            <person name="Zhuang S."/>
            <person name="Wei H."/>
            <person name="Liu B."/>
            <person name="Lei M."/>
            <person name="Yu H."/>
            <person name="Li Y."/>
            <person name="Xu H."/>
            <person name="Wei S."/>
            <person name="He X."/>
            <person name="Fang L."/>
            <person name="Zhang Z."/>
            <person name="Zhang Y."/>
            <person name="Huang X."/>
            <person name="Su Z."/>
            <person name="Tong W."/>
            <person name="Li J."/>
            <person name="Tong Z."/>
            <person name="Li S."/>
            <person name="Ye J."/>
            <person name="Wang L."/>
            <person name="Fang L."/>
            <person name="Lei T."/>
            <person name="Chen C."/>
            <person name="Chen H."/>
            <person name="Xu Z."/>
            <person name="Li H."/>
            <person name="Huang H."/>
            <person name="Zhang F."/>
            <person name="Xu H."/>
            <person name="Li N."/>
            <person name="Zhao C."/>
            <person name="Li S."/>
            <person name="Dong L."/>
            <person name="Huang Y."/>
            <person name="Li L."/>
            <person name="Xi Y."/>
            <person name="Qi Q."/>
            <person name="Li W."/>
            <person name="Zhang B."/>
            <person name="Hu W."/>
            <person name="Zhang Y."/>
            <person name="Tian X."/>
            <person name="Jiao Y."/>
            <person name="Liang X."/>
            <person name="Jin J."/>
            <person name="Gao L."/>
            <person name="Zheng W."/>
            <person name="Hao B."/>
            <person name="Liu S."/>
            <person name="Wang W."/>
            <person name="Yuan L."/>
            <person name="Cao M."/>
            <person name="McDermott J."/>
            <person name="Samudrala R."/>
            <person name="Wang J."/>
            <person name="Wong G.K."/>
            <person name="Yang H."/>
        </authorList>
    </citation>
    <scope>NUCLEOTIDE SEQUENCE [LARGE SCALE GENOMIC DNA]</scope>
    <source>
        <strain evidence="3">cv. 93-11</strain>
    </source>
</reference>
<dbReference type="Gramene" id="BGIOSGA003460-TA">
    <property type="protein sequence ID" value="BGIOSGA003460-PA"/>
    <property type="gene ID" value="BGIOSGA003460"/>
</dbReference>
<proteinExistence type="predicted"/>
<dbReference type="EMBL" id="CM000126">
    <property type="protein sequence ID" value="EAY73918.1"/>
    <property type="molecule type" value="Genomic_DNA"/>
</dbReference>
<protein>
    <submittedName>
        <fullName evidence="2">Uncharacterized protein</fullName>
    </submittedName>
</protein>